<dbReference type="PATRIC" id="fig|74704.6.peg.984"/>
<sequence>MAKYILSYNLNSISYGYEKLPSKLNLVGKPLYIYKGLWLLKSDLDQNTICETIKSVFNSNDDFLIFEINQSPLGTLSEQKYDEIINLLND</sequence>
<protein>
    <submittedName>
        <fullName evidence="1">Uncharacterized protein</fullName>
    </submittedName>
</protein>
<accession>A0A0M2NZL5</accession>
<dbReference type="GeneID" id="58098143"/>
<gene>
    <name evidence="1" type="ORF">UF66_0959</name>
</gene>
<organism evidence="1 2">
    <name type="scientific">Staphylococcus cohnii subsp. cohnii</name>
    <dbReference type="NCBI Taxonomy" id="74704"/>
    <lineage>
        <taxon>Bacteria</taxon>
        <taxon>Bacillati</taxon>
        <taxon>Bacillota</taxon>
        <taxon>Bacilli</taxon>
        <taxon>Bacillales</taxon>
        <taxon>Staphylococcaceae</taxon>
        <taxon>Staphylococcus</taxon>
        <taxon>Staphylococcus cohnii species complex</taxon>
    </lineage>
</organism>
<name>A0A0M2NZL5_STACC</name>
<evidence type="ECO:0000313" key="1">
    <source>
        <dbReference type="EMBL" id="KKI63103.1"/>
    </source>
</evidence>
<dbReference type="RefSeq" id="WP_019467904.1">
    <property type="nucleotide sequence ID" value="NZ_BKAS01000031.1"/>
</dbReference>
<dbReference type="AlphaFoldDB" id="A0A0M2NZL5"/>
<proteinExistence type="predicted"/>
<evidence type="ECO:0000313" key="2">
    <source>
        <dbReference type="Proteomes" id="UP000034455"/>
    </source>
</evidence>
<dbReference type="EMBL" id="LAKJ01000018">
    <property type="protein sequence ID" value="KKI63103.1"/>
    <property type="molecule type" value="Genomic_DNA"/>
</dbReference>
<reference evidence="1 2" key="1">
    <citation type="submission" date="2015-03" db="EMBL/GenBank/DDBJ databases">
        <title>Genome Assembly of Staphylococcus cohnii subsp. cohnii strain G22B2.</title>
        <authorList>
            <person name="Nair G."/>
            <person name="Kaur G."/>
            <person name="Khatri I."/>
            <person name="Singh N.K."/>
            <person name="Sathyabama S."/>
            <person name="Maurya S.K."/>
            <person name="Subramanian S."/>
            <person name="Agrewala J.N."/>
            <person name="Mayilraj S."/>
        </authorList>
    </citation>
    <scope>NUCLEOTIDE SEQUENCE [LARGE SCALE GENOMIC DNA]</scope>
    <source>
        <strain evidence="1 2">G22B2</strain>
    </source>
</reference>
<comment type="caution">
    <text evidence="1">The sequence shown here is derived from an EMBL/GenBank/DDBJ whole genome shotgun (WGS) entry which is preliminary data.</text>
</comment>
<dbReference type="Proteomes" id="UP000034455">
    <property type="component" value="Unassembled WGS sequence"/>
</dbReference>